<evidence type="ECO:0000313" key="1">
    <source>
        <dbReference type="EMBL" id="ACY91814.1"/>
    </source>
</evidence>
<proteinExistence type="predicted"/>
<name>A0A0F6BBB1_SALT1</name>
<dbReference type="KEGG" id="seo:STM14_5486"/>
<sequence>MRQASSFPLYAGTMRYCRKWRQTDFDPDALIARRTDGDGGII</sequence>
<organism evidence="1 2">
    <name type="scientific">Salmonella typhimurium (strain 14028s / SGSC 2262)</name>
    <dbReference type="NCBI Taxonomy" id="588858"/>
    <lineage>
        <taxon>Bacteria</taxon>
        <taxon>Pseudomonadati</taxon>
        <taxon>Pseudomonadota</taxon>
        <taxon>Gammaproteobacteria</taxon>
        <taxon>Enterobacterales</taxon>
        <taxon>Enterobacteriaceae</taxon>
        <taxon>Salmonella</taxon>
    </lineage>
</organism>
<dbReference type="EMBL" id="CP001363">
    <property type="protein sequence ID" value="ACY91814.1"/>
    <property type="molecule type" value="Genomic_DNA"/>
</dbReference>
<keyword evidence="2" id="KW-1185">Reference proteome</keyword>
<dbReference type="HOGENOM" id="CLU_3316667_0_0_6"/>
<protein>
    <submittedName>
        <fullName evidence="1">Uncharacterized protein</fullName>
    </submittedName>
</protein>
<gene>
    <name evidence="1" type="ordered locus">STM14_5486</name>
</gene>
<reference evidence="1 2" key="1">
    <citation type="journal article" date="2010" name="J. Bacteriol.">
        <title>Short-term signatures of evolutionary change in the Salmonella enterica serovar typhimurium 14028 genome.</title>
        <authorList>
            <person name="Jarvik T."/>
            <person name="Smillie C."/>
            <person name="Groisman E.A."/>
            <person name="Ochman H."/>
        </authorList>
    </citation>
    <scope>NUCLEOTIDE SEQUENCE [LARGE SCALE GENOMIC DNA]</scope>
    <source>
        <strain evidence="2">14028s / SGSC 2262</strain>
    </source>
</reference>
<dbReference type="AlphaFoldDB" id="A0A0F6BBB1"/>
<evidence type="ECO:0000313" key="2">
    <source>
        <dbReference type="Proteomes" id="UP000002695"/>
    </source>
</evidence>
<dbReference type="Proteomes" id="UP000002695">
    <property type="component" value="Chromosome"/>
</dbReference>
<accession>A0A0F6BBB1</accession>